<dbReference type="AlphaFoldDB" id="A0A0E2AZV6"/>
<dbReference type="Proteomes" id="UP000006253">
    <property type="component" value="Unassembled WGS sequence"/>
</dbReference>
<evidence type="ECO:0000313" key="2">
    <source>
        <dbReference type="Proteomes" id="UP000006253"/>
    </source>
</evidence>
<reference evidence="1 2" key="1">
    <citation type="submission" date="2012-10" db="EMBL/GenBank/DDBJ databases">
        <authorList>
            <person name="Harkins D.M."/>
            <person name="Durkin A.S."/>
            <person name="Brinkac L.M."/>
            <person name="Selengut J.D."/>
            <person name="Sanka R."/>
            <person name="DePew J."/>
            <person name="Purushe J."/>
            <person name="Peacock S.J."/>
            <person name="Thaipadungpanit J."/>
            <person name="Wuthiekanun V.W."/>
            <person name="Day N.P."/>
            <person name="Vinetz J.M."/>
            <person name="Sutton G.G."/>
            <person name="Nelson W.C."/>
            <person name="Fouts D.E."/>
        </authorList>
    </citation>
    <scope>NUCLEOTIDE SEQUENCE [LARGE SCALE GENOMIC DNA]</scope>
    <source>
        <strain evidence="1 2">H1</strain>
    </source>
</reference>
<proteinExistence type="predicted"/>
<accession>A0A0E2AZV6</accession>
<organism evidence="1 2">
    <name type="scientific">Leptospira kirschneri str. H1</name>
    <dbReference type="NCBI Taxonomy" id="1049966"/>
    <lineage>
        <taxon>Bacteria</taxon>
        <taxon>Pseudomonadati</taxon>
        <taxon>Spirochaetota</taxon>
        <taxon>Spirochaetia</taxon>
        <taxon>Leptospirales</taxon>
        <taxon>Leptospiraceae</taxon>
        <taxon>Leptospira</taxon>
    </lineage>
</organism>
<evidence type="ECO:0000313" key="1">
    <source>
        <dbReference type="EMBL" id="EKO14404.1"/>
    </source>
</evidence>
<name>A0A0E2AZV6_9LEPT</name>
<gene>
    <name evidence="1" type="ORF">LEP1GSC081_0910</name>
</gene>
<dbReference type="EMBL" id="AHMY02000056">
    <property type="protein sequence ID" value="EKO14404.1"/>
    <property type="molecule type" value="Genomic_DNA"/>
</dbReference>
<sequence length="57" mass="6779">MILYILNHNVSEIIISFSRIESFILKFLSFSLRNPITQNKFLQTSFDFNHLKDAILF</sequence>
<protein>
    <submittedName>
        <fullName evidence="1">Uncharacterized protein</fullName>
    </submittedName>
</protein>
<comment type="caution">
    <text evidence="1">The sequence shown here is derived from an EMBL/GenBank/DDBJ whole genome shotgun (WGS) entry which is preliminary data.</text>
</comment>